<dbReference type="PANTHER" id="PTHR11607">
    <property type="entry name" value="ALPHA-MANNOSIDASE"/>
    <property type="match status" value="1"/>
</dbReference>
<dbReference type="PANTHER" id="PTHR11607:SF61">
    <property type="entry name" value="ALPHA-MANNOSIDASE"/>
    <property type="match status" value="1"/>
</dbReference>
<dbReference type="Proteomes" id="UP001370490">
    <property type="component" value="Unassembled WGS sequence"/>
</dbReference>
<accession>A0AAN8UV52</accession>
<gene>
    <name evidence="1" type="ORF">RJ641_010889</name>
</gene>
<dbReference type="EMBL" id="JBAMMX010000018">
    <property type="protein sequence ID" value="KAK6922585.1"/>
    <property type="molecule type" value="Genomic_DNA"/>
</dbReference>
<evidence type="ECO:0000313" key="2">
    <source>
        <dbReference type="Proteomes" id="UP001370490"/>
    </source>
</evidence>
<reference evidence="1 2" key="1">
    <citation type="submission" date="2023-12" db="EMBL/GenBank/DDBJ databases">
        <title>A high-quality genome assembly for Dillenia turbinata (Dilleniales).</title>
        <authorList>
            <person name="Chanderbali A."/>
        </authorList>
    </citation>
    <scope>NUCLEOTIDE SEQUENCE [LARGE SCALE GENOMIC DNA]</scope>
    <source>
        <strain evidence="1">LSX21</strain>
        <tissue evidence="1">Leaf</tissue>
    </source>
</reference>
<sequence>ANEDADYSTLAEVDLKKMFAGKVIKGIKETSLSANQERSEMKRWLWNVEGKNGEELAPVRGGPVDNMTLIVELGPMEIRTFLLHF</sequence>
<keyword evidence="2" id="KW-1185">Reference proteome</keyword>
<evidence type="ECO:0000313" key="1">
    <source>
        <dbReference type="EMBL" id="KAK6922585.1"/>
    </source>
</evidence>
<keyword evidence="1" id="KW-0378">Hydrolase</keyword>
<dbReference type="GO" id="GO:0005975">
    <property type="term" value="P:carbohydrate metabolic process"/>
    <property type="evidence" value="ECO:0007669"/>
    <property type="project" value="InterPro"/>
</dbReference>
<dbReference type="GO" id="GO:0004559">
    <property type="term" value="F:alpha-mannosidase activity"/>
    <property type="evidence" value="ECO:0007669"/>
    <property type="project" value="TreeGrafter"/>
</dbReference>
<comment type="caution">
    <text evidence="1">The sequence shown here is derived from an EMBL/GenBank/DDBJ whole genome shotgun (WGS) entry which is preliminary data.</text>
</comment>
<feature type="non-terminal residue" evidence="1">
    <location>
        <position position="1"/>
    </location>
</feature>
<proteinExistence type="predicted"/>
<dbReference type="Gene3D" id="2.60.40.1360">
    <property type="match status" value="1"/>
</dbReference>
<name>A0AAN8UV52_9MAGN</name>
<dbReference type="SUPFAM" id="SSF74650">
    <property type="entry name" value="Galactose mutarotase-like"/>
    <property type="match status" value="1"/>
</dbReference>
<dbReference type="InterPro" id="IPR011013">
    <property type="entry name" value="Gal_mutarotase_sf_dom"/>
</dbReference>
<dbReference type="InterPro" id="IPR050843">
    <property type="entry name" value="Glycosyl_Hydrlase_38"/>
</dbReference>
<protein>
    <submittedName>
        <fullName evidence="1">Glycosyl hydrolases family 38, C-terminal beta sandwich domain</fullName>
    </submittedName>
</protein>
<dbReference type="GO" id="GO:0030246">
    <property type="term" value="F:carbohydrate binding"/>
    <property type="evidence" value="ECO:0007669"/>
    <property type="project" value="InterPro"/>
</dbReference>
<dbReference type="AlphaFoldDB" id="A0AAN8UV52"/>
<organism evidence="1 2">
    <name type="scientific">Dillenia turbinata</name>
    <dbReference type="NCBI Taxonomy" id="194707"/>
    <lineage>
        <taxon>Eukaryota</taxon>
        <taxon>Viridiplantae</taxon>
        <taxon>Streptophyta</taxon>
        <taxon>Embryophyta</taxon>
        <taxon>Tracheophyta</taxon>
        <taxon>Spermatophyta</taxon>
        <taxon>Magnoliopsida</taxon>
        <taxon>eudicotyledons</taxon>
        <taxon>Gunneridae</taxon>
        <taxon>Pentapetalae</taxon>
        <taxon>Dilleniales</taxon>
        <taxon>Dilleniaceae</taxon>
        <taxon>Dillenia</taxon>
    </lineage>
</organism>